<evidence type="ECO:0000256" key="1">
    <source>
        <dbReference type="SAM" id="MobiDB-lite"/>
    </source>
</evidence>
<dbReference type="Proteomes" id="UP000316806">
    <property type="component" value="Chromosome"/>
</dbReference>
<evidence type="ECO:0000313" key="2">
    <source>
        <dbReference type="EMBL" id="QDQ16637.1"/>
    </source>
</evidence>
<evidence type="ECO:0000313" key="3">
    <source>
        <dbReference type="Proteomes" id="UP000316806"/>
    </source>
</evidence>
<sequence length="68" mass="7325">MNAGEIVYDTGVQKIGEVSEVDPAGTVWLRPPGGGAEWTCTRPSELRKPTAEERDRAETLRTPVGGTK</sequence>
<dbReference type="AlphaFoldDB" id="A0A516RLV5"/>
<reference evidence="2 3" key="1">
    <citation type="journal article" date="2019" name="J. Ind. Microbiol. Biotechnol.">
        <title>The complete genomic sequence of Streptomyces spectabilis NRRL-2792 and identification of secondary metabolite biosynthetic gene clusters.</title>
        <authorList>
            <person name="Sinha A."/>
            <person name="Phillips-Salemka S."/>
            <person name="Niraula T.A."/>
            <person name="Short K.A."/>
            <person name="Niraula N.P."/>
        </authorList>
    </citation>
    <scope>NUCLEOTIDE SEQUENCE [LARGE SCALE GENOMIC DNA]</scope>
    <source>
        <strain evidence="2 3">NRRL 2792</strain>
    </source>
</reference>
<accession>A0A516RLV5</accession>
<dbReference type="EMBL" id="CP040916">
    <property type="protein sequence ID" value="QDQ16637.1"/>
    <property type="molecule type" value="Genomic_DNA"/>
</dbReference>
<proteinExistence type="predicted"/>
<feature type="region of interest" description="Disordered" evidence="1">
    <location>
        <begin position="26"/>
        <end position="68"/>
    </location>
</feature>
<protein>
    <recommendedName>
        <fullName evidence="4">DUF1918 domain-containing protein</fullName>
    </recommendedName>
</protein>
<feature type="compositionally biased region" description="Basic and acidic residues" evidence="1">
    <location>
        <begin position="44"/>
        <end position="59"/>
    </location>
</feature>
<organism evidence="2 3">
    <name type="scientific">Streptomyces spectabilis</name>
    <dbReference type="NCBI Taxonomy" id="68270"/>
    <lineage>
        <taxon>Bacteria</taxon>
        <taxon>Bacillati</taxon>
        <taxon>Actinomycetota</taxon>
        <taxon>Actinomycetes</taxon>
        <taxon>Kitasatosporales</taxon>
        <taxon>Streptomycetaceae</taxon>
        <taxon>Streptomyces</taxon>
    </lineage>
</organism>
<evidence type="ECO:0008006" key="4">
    <source>
        <dbReference type="Google" id="ProtNLM"/>
    </source>
</evidence>
<name>A0A516RLV5_STRST</name>
<gene>
    <name evidence="2" type="ORF">FH965_30080</name>
</gene>